<accession>A0A0H2RG70</accession>
<evidence type="ECO:0000313" key="1">
    <source>
        <dbReference type="EMBL" id="KLO10844.1"/>
    </source>
</evidence>
<gene>
    <name evidence="1" type="ORF">SCHPADRAFT_498343</name>
</gene>
<dbReference type="EMBL" id="KQ086015">
    <property type="protein sequence ID" value="KLO10844.1"/>
    <property type="molecule type" value="Genomic_DNA"/>
</dbReference>
<name>A0A0H2RG70_9AGAM</name>
<organism evidence="1 2">
    <name type="scientific">Schizopora paradoxa</name>
    <dbReference type="NCBI Taxonomy" id="27342"/>
    <lineage>
        <taxon>Eukaryota</taxon>
        <taxon>Fungi</taxon>
        <taxon>Dikarya</taxon>
        <taxon>Basidiomycota</taxon>
        <taxon>Agaricomycotina</taxon>
        <taxon>Agaricomycetes</taxon>
        <taxon>Hymenochaetales</taxon>
        <taxon>Schizoporaceae</taxon>
        <taxon>Schizopora</taxon>
    </lineage>
</organism>
<reference evidence="1 2" key="1">
    <citation type="submission" date="2015-04" db="EMBL/GenBank/DDBJ databases">
        <title>Complete genome sequence of Schizopora paradoxa KUC8140, a cosmopolitan wood degrader in East Asia.</title>
        <authorList>
            <consortium name="DOE Joint Genome Institute"/>
            <person name="Min B."/>
            <person name="Park H."/>
            <person name="Jang Y."/>
            <person name="Kim J.-J."/>
            <person name="Kim K.H."/>
            <person name="Pangilinan J."/>
            <person name="Lipzen A."/>
            <person name="Riley R."/>
            <person name="Grigoriev I.V."/>
            <person name="Spatafora J.W."/>
            <person name="Choi I.-G."/>
        </authorList>
    </citation>
    <scope>NUCLEOTIDE SEQUENCE [LARGE SCALE GENOMIC DNA]</scope>
    <source>
        <strain evidence="1 2">KUC8140</strain>
    </source>
</reference>
<dbReference type="AlphaFoldDB" id="A0A0H2RG70"/>
<proteinExistence type="predicted"/>
<protein>
    <submittedName>
        <fullName evidence="1">Uncharacterized protein</fullName>
    </submittedName>
</protein>
<evidence type="ECO:0000313" key="2">
    <source>
        <dbReference type="Proteomes" id="UP000053477"/>
    </source>
</evidence>
<dbReference type="InParanoid" id="A0A0H2RG70"/>
<sequence>MSPLYGYGGASIPINRRIELGFISTGRVVQSQAILRQTYSFTRNHDAKARHRAHVFNNIAAFRLADDIRNHSTPTNKRNSKELESEIHRNTMAELNAQGPLLKSSESPFFKDATDATFSFTPSAELDPALGTYGKFTLTTLQGSASATLFTPGDDISTKAIKTTKTTTFNWSTIDVTKALTLNGEVVLSGKQNTITATFYQPSNGALVAALVGTVEAGFTGFTRVTSFTWTPAVSFEDLHSL</sequence>
<dbReference type="Proteomes" id="UP000053477">
    <property type="component" value="Unassembled WGS sequence"/>
</dbReference>
<keyword evidence="2" id="KW-1185">Reference proteome</keyword>